<dbReference type="AlphaFoldDB" id="A0A2W1N782"/>
<comment type="caution">
    <text evidence="1">The sequence shown here is derived from an EMBL/GenBank/DDBJ whole genome shotgun (WGS) entry which is preliminary data.</text>
</comment>
<evidence type="ECO:0000313" key="2">
    <source>
        <dbReference type="Proteomes" id="UP000214746"/>
    </source>
</evidence>
<protein>
    <submittedName>
        <fullName evidence="1">Uncharacterized protein</fullName>
    </submittedName>
</protein>
<evidence type="ECO:0000313" key="1">
    <source>
        <dbReference type="EMBL" id="PZE19694.1"/>
    </source>
</evidence>
<dbReference type="Proteomes" id="UP000214746">
    <property type="component" value="Unassembled WGS sequence"/>
</dbReference>
<keyword evidence="2" id="KW-1185">Reference proteome</keyword>
<gene>
    <name evidence="1" type="ORF">CBW46_017330</name>
</gene>
<accession>A0A2W1N782</accession>
<name>A0A2W1N782_PAEXE</name>
<proteinExistence type="predicted"/>
<sequence length="117" mass="13515">MFHSFHYFRFLPDGTGGGVYFIGLEINDKALNSEIPYYALKFALMGVVSQSFYLIDLVCGNLRLTGFKDDPGEFYDYFIRDEEIYQSRSINQPPGSTLNQSKKRRASRVTGARRYFI</sequence>
<reference evidence="1" key="1">
    <citation type="submission" date="2018-06" db="EMBL/GenBank/DDBJ databases">
        <title>Paenibacillus xerothermodurans sp. nov. an extremely dry heat resistant spore forming bacterium isolated from the soil of Cape Canaveral, Florida.</title>
        <authorList>
            <person name="Seuylemezian A."/>
            <person name="Kaur N."/>
            <person name="Patil P."/>
            <person name="Patil P."/>
            <person name="Mayilraj S."/>
            <person name="Vaishampayan P."/>
        </authorList>
    </citation>
    <scope>NUCLEOTIDE SEQUENCE [LARGE SCALE GENOMIC DNA]</scope>
    <source>
        <strain evidence="1">ATCC 27380</strain>
    </source>
</reference>
<dbReference type="EMBL" id="NHRJ02000014">
    <property type="protein sequence ID" value="PZE19694.1"/>
    <property type="molecule type" value="Genomic_DNA"/>
</dbReference>
<organism evidence="1 2">
    <name type="scientific">Paenibacillus xerothermodurans</name>
    <dbReference type="NCBI Taxonomy" id="1977292"/>
    <lineage>
        <taxon>Bacteria</taxon>
        <taxon>Bacillati</taxon>
        <taxon>Bacillota</taxon>
        <taxon>Bacilli</taxon>
        <taxon>Bacillales</taxon>
        <taxon>Paenibacillaceae</taxon>
        <taxon>Paenibacillus</taxon>
    </lineage>
</organism>